<keyword evidence="13" id="KW-1039">Host endosome</keyword>
<evidence type="ECO:0000256" key="4">
    <source>
        <dbReference type="ARBA" id="ARBA00022521"/>
    </source>
</evidence>
<dbReference type="RefSeq" id="YP_010087392.1">
    <property type="nucleotide sequence ID" value="NC_055554.1"/>
</dbReference>
<keyword evidence="9" id="KW-1043">Host membrane</keyword>
<dbReference type="HAMAP" id="MF_04033">
    <property type="entry name" value="HSV_GH"/>
    <property type="match status" value="1"/>
</dbReference>
<dbReference type="InterPro" id="IPR038172">
    <property type="entry name" value="Herpes_glycoH_C_sf"/>
</dbReference>
<dbReference type="Pfam" id="PF02489">
    <property type="entry name" value="Herpes_glycop_H"/>
    <property type="match status" value="1"/>
</dbReference>
<evidence type="ECO:0000313" key="20">
    <source>
        <dbReference type="Proteomes" id="UP000679767"/>
    </source>
</evidence>
<feature type="transmembrane region" description="Helical" evidence="17">
    <location>
        <begin position="712"/>
        <end position="730"/>
    </location>
</feature>
<keyword evidence="15" id="KW-0325">Glycoprotein</keyword>
<evidence type="ECO:0000256" key="15">
    <source>
        <dbReference type="ARBA" id="ARBA00023180"/>
    </source>
</evidence>
<comment type="subcellular location">
    <subcellularLocation>
        <location evidence="1">Virion membrane</location>
        <topology evidence="1">Single-pass type I membrane protein</topology>
    </subcellularLocation>
</comment>
<evidence type="ECO:0000256" key="17">
    <source>
        <dbReference type="SAM" id="Phobius"/>
    </source>
</evidence>
<dbReference type="Gene3D" id="3.90.380.20">
    <property type="entry name" value="Herpesvirus glycoprotein H, domain D-II"/>
    <property type="match status" value="1"/>
</dbReference>
<keyword evidence="16" id="KW-1160">Virus entry into host cell</keyword>
<evidence type="ECO:0000256" key="1">
    <source>
        <dbReference type="ARBA" id="ARBA00004563"/>
    </source>
</evidence>
<evidence type="ECO:0000256" key="10">
    <source>
        <dbReference type="ARBA" id="ARBA00022879"/>
    </source>
</evidence>
<keyword evidence="12 17" id="KW-1133">Transmembrane helix</keyword>
<dbReference type="GO" id="GO:0046718">
    <property type="term" value="P:symbiont entry into host cell"/>
    <property type="evidence" value="ECO:0007669"/>
    <property type="project" value="UniProtKB-KW"/>
</dbReference>
<dbReference type="Proteomes" id="UP000679767">
    <property type="component" value="Segment"/>
</dbReference>
<protein>
    <submittedName>
        <fullName evidence="19">GH</fullName>
    </submittedName>
</protein>
<keyword evidence="3" id="KW-1032">Host cell membrane</keyword>
<dbReference type="Gene3D" id="1.20.58.1340">
    <property type="match status" value="1"/>
</dbReference>
<sequence length="740" mass="85478">MLLSNKKWHRFLCQVLFCIWIMCILTYTAKTKKTSKISKTHLLVTIEWNNELKNYTLNWTRILSIVNNVTVRTLWELSNVTESLADTYNKFQYFYKPENDTVVFNGSGYKEKSVNPKQKNISVGGEITETTVGKTYDGNYGIPSQNLYDNLFKHAMDVFPNKNVSVDIFYPLRDRANYVSLKINEEVEFVGVFTVEYAYTIFIYEINSTKYDLTLVLGNTNELPALRGSLDHTNFTVARNGEQSMMVYVKTEDKEKLASIFNPNYTQIFQEVTEMPLFDLLGDLQDYVVSIEAGGHCKAPHLTGTYVEFFFKVLVAFHRTGRELKRNGNSNIYFRWLVEHTYELEVLTDLIKGCHKSFYMHGFSTVLLQRIAAAVSVNLPINTLRRLTKTEQDWSLKLIYYSHNFTSIIENSWGGIASIMLGLYHTYTQTFSLSIQDRQTLFYVYEDLRFDEIGNLTLDDHNLRIIYTTATSMCSSIELATMIQFWAKPKGHSHQLHASFSPCFMSLRFDFAKDKLYSQSFQTSAISKKETLLGVDGFFNVIHGEHLQNSLHRLMVHDCITEDDKVRMILSLTNYTYVISVGQASKGTSTYVVKNTFINNKLFITVIDNNYNCSSIKTSTTTIKPKSIPVIYNITKPWRQCVLCQSAILSYDEHDGIQTAVYVTDISVQNRVFDENNLFFSSRNLHVHYLILMNNGTIVRVRGIHVRHLRQLMLSAMFFLGFCLIFWLVYRGLGSHLRIK</sequence>
<gene>
    <name evidence="19" type="primary">ORF22</name>
</gene>
<evidence type="ECO:0000256" key="5">
    <source>
        <dbReference type="ARBA" id="ARBA00022595"/>
    </source>
</evidence>
<feature type="domain" description="Herpesvirus glycoprotein H C-terminal" evidence="18">
    <location>
        <begin position="558"/>
        <end position="703"/>
    </location>
</feature>
<evidence type="ECO:0000256" key="9">
    <source>
        <dbReference type="ARBA" id="ARBA00022870"/>
    </source>
</evidence>
<evidence type="ECO:0000256" key="13">
    <source>
        <dbReference type="ARBA" id="ARBA00023046"/>
    </source>
</evidence>
<dbReference type="Pfam" id="PF17488">
    <property type="entry name" value="Herpes_glycoH_C"/>
    <property type="match status" value="1"/>
</dbReference>
<organism evidence="19">
    <name type="scientific">Vombatid gammaherpesvirus 1</name>
    <dbReference type="NCBI Taxonomy" id="2052651"/>
    <lineage>
        <taxon>Viruses</taxon>
        <taxon>Duplodnaviria</taxon>
        <taxon>Heunggongvirae</taxon>
        <taxon>Peploviricota</taxon>
        <taxon>Herviviricetes</taxon>
        <taxon>Herpesvirales</taxon>
        <taxon>Orthoherpesviridae</taxon>
        <taxon>Gammaherpesvirinae</taxon>
        <taxon>Manticavirus</taxon>
        <taxon>Manticavirus vombatidgamma1</taxon>
    </lineage>
</organism>
<keyword evidence="20" id="KW-1185">Reference proteome</keyword>
<evidence type="ECO:0000256" key="3">
    <source>
        <dbReference type="ARBA" id="ARBA00022511"/>
    </source>
</evidence>
<dbReference type="GO" id="GO:0055036">
    <property type="term" value="C:virion membrane"/>
    <property type="evidence" value="ECO:0007669"/>
    <property type="project" value="UniProtKB-SubCell"/>
</dbReference>
<dbReference type="EMBL" id="MG452721">
    <property type="protein sequence ID" value="AZB49122.1"/>
    <property type="molecule type" value="Genomic_DNA"/>
</dbReference>
<keyword evidence="5" id="KW-1162">Viral penetration into host cytoplasm</keyword>
<accession>A0A3S8D7I8</accession>
<dbReference type="GO" id="GO:0019064">
    <property type="term" value="P:fusion of virus membrane with host plasma membrane"/>
    <property type="evidence" value="ECO:0007669"/>
    <property type="project" value="UniProtKB-KW"/>
</dbReference>
<reference evidence="19" key="1">
    <citation type="submission" date="2017-11" db="EMBL/GenBank/DDBJ databases">
        <title>The distinct marsupial branch of gammaherpesviruses includes novel host-derived genes seldom found in other viruses.</title>
        <authorList>
            <person name="Vaz P.K."/>
        </authorList>
    </citation>
    <scope>NUCLEOTIDE SEQUENCE</scope>
    <source>
        <strain evidence="19">V3187/11</strain>
    </source>
</reference>
<dbReference type="KEGG" id="vg:65102676"/>
<dbReference type="InterPro" id="IPR003493">
    <property type="entry name" value="Herpes_gH"/>
</dbReference>
<evidence type="ECO:0000256" key="14">
    <source>
        <dbReference type="ARBA" id="ARBA00023136"/>
    </source>
</evidence>
<keyword evidence="10" id="KW-0261">Viral envelope protein</keyword>
<evidence type="ECO:0000256" key="2">
    <source>
        <dbReference type="ARBA" id="ARBA00022506"/>
    </source>
</evidence>
<keyword evidence="14 17" id="KW-0472">Membrane</keyword>
<proteinExistence type="inferred from homology"/>
<keyword evidence="11" id="KW-0730">Sialic acid</keyword>
<evidence type="ECO:0000256" key="6">
    <source>
        <dbReference type="ARBA" id="ARBA00022692"/>
    </source>
</evidence>
<keyword evidence="7" id="KW-0732">Signal</keyword>
<evidence type="ECO:0000256" key="16">
    <source>
        <dbReference type="ARBA" id="ARBA00023296"/>
    </source>
</evidence>
<keyword evidence="2" id="KW-1168">Fusion of virus membrane with host membrane</keyword>
<dbReference type="InterPro" id="IPR035305">
    <property type="entry name" value="Herpes_glycoH_C"/>
</dbReference>
<dbReference type="GO" id="GO:0019031">
    <property type="term" value="C:viral envelope"/>
    <property type="evidence" value="ECO:0007669"/>
    <property type="project" value="UniProtKB-KW"/>
</dbReference>
<dbReference type="Gene3D" id="2.60.40.3190">
    <property type="entry name" value="Herpesvirus glycoprotein H, C-terminal domain"/>
    <property type="match status" value="1"/>
</dbReference>
<dbReference type="GeneID" id="65102676"/>
<keyword evidence="6 17" id="KW-0812">Transmembrane</keyword>
<feature type="transmembrane region" description="Helical" evidence="17">
    <location>
        <begin position="12"/>
        <end position="29"/>
    </location>
</feature>
<evidence type="ECO:0000256" key="12">
    <source>
        <dbReference type="ARBA" id="ARBA00022989"/>
    </source>
</evidence>
<evidence type="ECO:0000256" key="7">
    <source>
        <dbReference type="ARBA" id="ARBA00022729"/>
    </source>
</evidence>
<name>A0A3S8D7I8_9GAMA</name>
<evidence type="ECO:0000256" key="11">
    <source>
        <dbReference type="ARBA" id="ARBA00022981"/>
    </source>
</evidence>
<evidence type="ECO:0000313" key="19">
    <source>
        <dbReference type="EMBL" id="AZB49122.1"/>
    </source>
</evidence>
<evidence type="ECO:0000259" key="18">
    <source>
        <dbReference type="Pfam" id="PF17488"/>
    </source>
</evidence>
<keyword evidence="8" id="KW-0946">Virion</keyword>
<evidence type="ECO:0000256" key="8">
    <source>
        <dbReference type="ARBA" id="ARBA00022844"/>
    </source>
</evidence>
<keyword evidence="4" id="KW-1169">Fusion of virus membrane with host cell membrane</keyword>